<dbReference type="NCBIfam" id="TIGR01967">
    <property type="entry name" value="DEAH_box_HrpA"/>
    <property type="match status" value="1"/>
</dbReference>
<dbReference type="CDD" id="cd18791">
    <property type="entry name" value="SF2_C_RHA"/>
    <property type="match status" value="1"/>
</dbReference>
<dbReference type="Gene3D" id="3.40.50.300">
    <property type="entry name" value="P-loop containing nucleotide triphosphate hydrolases"/>
    <property type="match status" value="2"/>
</dbReference>
<dbReference type="SMART" id="SM00382">
    <property type="entry name" value="AAA"/>
    <property type="match status" value="1"/>
</dbReference>
<feature type="region of interest" description="Disordered" evidence="5">
    <location>
        <begin position="610"/>
        <end position="633"/>
    </location>
</feature>
<name>A0AA43Q3Y8_9GAMM</name>
<dbReference type="InterPro" id="IPR001650">
    <property type="entry name" value="Helicase_C-like"/>
</dbReference>
<dbReference type="InterPro" id="IPR011709">
    <property type="entry name" value="DEAD-box_helicase_OB_fold"/>
</dbReference>
<dbReference type="PROSITE" id="PS51194">
    <property type="entry name" value="HELICASE_CTER"/>
    <property type="match status" value="1"/>
</dbReference>
<dbReference type="Pfam" id="PF11898">
    <property type="entry name" value="DUF3418"/>
    <property type="match status" value="1"/>
</dbReference>
<dbReference type="EMBL" id="JAQSDF010000023">
    <property type="protein sequence ID" value="MDI1231200.1"/>
    <property type="molecule type" value="Genomic_DNA"/>
</dbReference>
<keyword evidence="4" id="KW-0067">ATP-binding</keyword>
<dbReference type="SMART" id="SM00847">
    <property type="entry name" value="HA2"/>
    <property type="match status" value="1"/>
</dbReference>
<feature type="domain" description="Helicase C-terminal" evidence="7">
    <location>
        <begin position="282"/>
        <end position="446"/>
    </location>
</feature>
<dbReference type="GO" id="GO:0005524">
    <property type="term" value="F:ATP binding"/>
    <property type="evidence" value="ECO:0007669"/>
    <property type="project" value="UniProtKB-KW"/>
</dbReference>
<reference evidence="8" key="1">
    <citation type="submission" date="2023-01" db="EMBL/GenBank/DDBJ databases">
        <title>Biogeochemical cycle of methane in antarctic sediments.</title>
        <authorList>
            <person name="Roldan D.M."/>
            <person name="Menes R.J."/>
        </authorList>
    </citation>
    <scope>NUCLEOTIDE SEQUENCE [LARGE SCALE GENOMIC DNA]</scope>
    <source>
        <strain evidence="8">K-2018 MAG008</strain>
    </source>
</reference>
<dbReference type="Pfam" id="PF04408">
    <property type="entry name" value="WHD_HA2"/>
    <property type="match status" value="1"/>
</dbReference>
<evidence type="ECO:0000256" key="5">
    <source>
        <dbReference type="SAM" id="MobiDB-lite"/>
    </source>
</evidence>
<accession>A0AA43Q3Y8</accession>
<evidence type="ECO:0000259" key="6">
    <source>
        <dbReference type="PROSITE" id="PS51192"/>
    </source>
</evidence>
<dbReference type="Pfam" id="PF00271">
    <property type="entry name" value="Helicase_C"/>
    <property type="match status" value="1"/>
</dbReference>
<comment type="caution">
    <text evidence="8">The sequence shown here is derived from an EMBL/GenBank/DDBJ whole genome shotgun (WGS) entry which is preliminary data.</text>
</comment>
<dbReference type="GO" id="GO:0003723">
    <property type="term" value="F:RNA binding"/>
    <property type="evidence" value="ECO:0007669"/>
    <property type="project" value="TreeGrafter"/>
</dbReference>
<keyword evidence="9" id="KW-1185">Reference proteome</keyword>
<dbReference type="SMART" id="SM00487">
    <property type="entry name" value="DEXDc"/>
    <property type="match status" value="1"/>
</dbReference>
<dbReference type="SUPFAM" id="SSF52540">
    <property type="entry name" value="P-loop containing nucleoside triphosphate hydrolases"/>
    <property type="match status" value="1"/>
</dbReference>
<dbReference type="InterPro" id="IPR003593">
    <property type="entry name" value="AAA+_ATPase"/>
</dbReference>
<dbReference type="PANTHER" id="PTHR18934:SF99">
    <property type="entry name" value="ATP-DEPENDENT RNA HELICASE DHX37-RELATED"/>
    <property type="match status" value="1"/>
</dbReference>
<sequence>MSNPDLIKQLTHQLAQCLNQDRPLLKRQLDRCRSKYSIEELNVLASKIERSITARNKRLASFPVLTFPDLPVTGKKDDIAKLIQEHQVVILCGETGSGKTTQLPKICLSIGRGAAGFIGHTQPRRIAARTVADRIAEELGEPMGKSVGYKIRFNDKTHAESLIKLMTDGILLAESQNDPYLNQYDTIIIDEAHERSLNIDFLIGYMKWLLPKRPDLKLIITSATIDTQRFSTHFNNAPIIEVSGRTYPVDMRYRPIVPKEEADGEKATDETGDELQNAILDAVDELYRDLRGDILIFLSGEREIRETTDSLKKHHPTQYEILPLYSKLSVSEQERVFNPKGGKLRIVLATNVAETSLTVPGIRCVIDTGHARISRYSHRSKIQRLPIERISQSSANQRAGRCGRVAEGICIRLYSHDDYLARPEFTEPEIMRTNLSAVILQMMSLKLGDIEDFPFLEPPEDKMIRDGKTVLHEVNALDKAGKLTEVGKQLAKFPTDPKLARMLIAAAHEHCLTEVAIIVSALSVQDPREKPADKMQQADAKHLAFRHPESDFLTILTIWNTYEEQKKHLSNSKLRKYCTDNFLSYMRMREWFDIHAQIMQVVKGDLKMHSNTDDPGYDQSAGSGLARTAPEGERAGTARYEKIHRALLPGLLSNIGFRHEQYEYLGARGLKFFIFPGSGLHKLKPKWIMAGEQVETSKVYARNVARIEPEWIEQCAEHLVKFNYYDPHWSKKGARCMVSSRTLLYGLTLQAGRKIPYDHVDAKAAREIFIRSALVDHDYHSNAPFYVANQKLLEEVGMIQHKGRRVDLVEDEQWLYEFYDSKLPPEIVSGVALDTWRKTVERANPKILFLTKEDLTREHEEDYVNEWDFPDSKKVGNLTIPLQYRFEPGHDEDGVTAIIPVHQLNQVSQTSFDWLVPGLLEEKCIALIKSLPKNIRKHFVPVPEKVKQCLEIEPDFKGALQEWLGNRLRKLTGEAIPLNAWNTETLTDHLRMNFRVIDDQGQLLDYGRDLKKLQLKHTAKAGDSFDQIAANELNYTGCIGWAFDDLPETYRFIQNEQAFVGYPAIIDEGDSVGVRIFDTEQKSALQHQAGLMRLFQLQLRKECTYVTKNMPKSAAAELTYNRLPKHPLIGEDANVSYKDDLLYLVLYGVFIEGQTIRTQQAFEQTLQANKAGLIGAANEAGKIALEIMELYGAIKNQLSRLNANDPLAKDINEQLDLMIYAGFIRNTPYQQLKAIPRYLKAIQYRLDKRDNNLQKIQEVSRYAIRYWKDVEKKAKKDKVIPEQDPFRWMLEEFRVSLFAQQLKTAYPVSVKRMDKAWDERG</sequence>
<organism evidence="8 9">
    <name type="scientific">Candidatus Methylobacter titanis</name>
    <dbReference type="NCBI Taxonomy" id="3053457"/>
    <lineage>
        <taxon>Bacteria</taxon>
        <taxon>Pseudomonadati</taxon>
        <taxon>Pseudomonadota</taxon>
        <taxon>Gammaproteobacteria</taxon>
        <taxon>Methylococcales</taxon>
        <taxon>Methylococcaceae</taxon>
        <taxon>Methylobacter</taxon>
    </lineage>
</organism>
<evidence type="ECO:0000259" key="7">
    <source>
        <dbReference type="PROSITE" id="PS51194"/>
    </source>
</evidence>
<gene>
    <name evidence="8" type="primary">hrpA</name>
    <name evidence="8" type="ORF">PSU93_08635</name>
</gene>
<dbReference type="InterPro" id="IPR027417">
    <property type="entry name" value="P-loop_NTPase"/>
</dbReference>
<dbReference type="EC" id="3.6.4.13" evidence="8"/>
<dbReference type="CDD" id="cd17989">
    <property type="entry name" value="DEXHc_HrpA"/>
    <property type="match status" value="1"/>
</dbReference>
<protein>
    <submittedName>
        <fullName evidence="8">ATP-dependent RNA helicase HrpA</fullName>
        <ecNumber evidence="8">3.6.4.13</ecNumber>
    </submittedName>
</protein>
<dbReference type="InterPro" id="IPR010222">
    <property type="entry name" value="RNA_helicase_HrpA"/>
</dbReference>
<dbReference type="Gene3D" id="1.20.120.1080">
    <property type="match status" value="1"/>
</dbReference>
<evidence type="ECO:0000256" key="1">
    <source>
        <dbReference type="ARBA" id="ARBA00022741"/>
    </source>
</evidence>
<keyword evidence="3 8" id="KW-0347">Helicase</keyword>
<dbReference type="InterPro" id="IPR014001">
    <property type="entry name" value="Helicase_ATP-bd"/>
</dbReference>
<dbReference type="PANTHER" id="PTHR18934">
    <property type="entry name" value="ATP-DEPENDENT RNA HELICASE"/>
    <property type="match status" value="1"/>
</dbReference>
<keyword evidence="1" id="KW-0547">Nucleotide-binding</keyword>
<evidence type="ECO:0000256" key="4">
    <source>
        <dbReference type="ARBA" id="ARBA00022840"/>
    </source>
</evidence>
<evidence type="ECO:0000313" key="9">
    <source>
        <dbReference type="Proteomes" id="UP001160519"/>
    </source>
</evidence>
<dbReference type="InterPro" id="IPR024590">
    <property type="entry name" value="HrpA_C"/>
</dbReference>
<dbReference type="InterPro" id="IPR007502">
    <property type="entry name" value="Helicase-assoc_dom"/>
</dbReference>
<evidence type="ECO:0000313" key="8">
    <source>
        <dbReference type="EMBL" id="MDI1231200.1"/>
    </source>
</evidence>
<dbReference type="FunFam" id="3.40.50.300:FF:000575">
    <property type="entry name" value="ATP-dependent helicase hrpA"/>
    <property type="match status" value="1"/>
</dbReference>
<dbReference type="Pfam" id="PF07717">
    <property type="entry name" value="OB_NTP_bind"/>
    <property type="match status" value="1"/>
</dbReference>
<dbReference type="GO" id="GO:0016787">
    <property type="term" value="F:hydrolase activity"/>
    <property type="evidence" value="ECO:0007669"/>
    <property type="project" value="UniProtKB-KW"/>
</dbReference>
<dbReference type="Proteomes" id="UP001160519">
    <property type="component" value="Unassembled WGS sequence"/>
</dbReference>
<keyword evidence="2 8" id="KW-0378">Hydrolase</keyword>
<feature type="domain" description="Helicase ATP-binding" evidence="6">
    <location>
        <begin position="80"/>
        <end position="243"/>
    </location>
</feature>
<dbReference type="Pfam" id="PF21010">
    <property type="entry name" value="HA2_C"/>
    <property type="match status" value="1"/>
</dbReference>
<dbReference type="PROSITE" id="PS51192">
    <property type="entry name" value="HELICASE_ATP_BIND_1"/>
    <property type="match status" value="1"/>
</dbReference>
<evidence type="ECO:0000256" key="3">
    <source>
        <dbReference type="ARBA" id="ARBA00022806"/>
    </source>
</evidence>
<dbReference type="Pfam" id="PF00270">
    <property type="entry name" value="DEAD"/>
    <property type="match status" value="1"/>
</dbReference>
<evidence type="ECO:0000256" key="2">
    <source>
        <dbReference type="ARBA" id="ARBA00022801"/>
    </source>
</evidence>
<dbReference type="FunFam" id="1.20.120.1080:FF:000005">
    <property type="entry name" value="ATP-dependent helicase HrpA"/>
    <property type="match status" value="1"/>
</dbReference>
<dbReference type="InterPro" id="IPR011545">
    <property type="entry name" value="DEAD/DEAH_box_helicase_dom"/>
</dbReference>
<dbReference type="GO" id="GO:0003724">
    <property type="term" value="F:RNA helicase activity"/>
    <property type="evidence" value="ECO:0007669"/>
    <property type="project" value="UniProtKB-EC"/>
</dbReference>
<dbReference type="InterPro" id="IPR048333">
    <property type="entry name" value="HA2_WH"/>
</dbReference>
<dbReference type="SMART" id="SM00490">
    <property type="entry name" value="HELICc"/>
    <property type="match status" value="1"/>
</dbReference>
<proteinExistence type="predicted"/>